<evidence type="ECO:0000313" key="1">
    <source>
        <dbReference type="EMBL" id="MDR6939571.1"/>
    </source>
</evidence>
<organism evidence="1 2">
    <name type="scientific">Arcanobacterium hippocoleae</name>
    <dbReference type="NCBI Taxonomy" id="149017"/>
    <lineage>
        <taxon>Bacteria</taxon>
        <taxon>Bacillati</taxon>
        <taxon>Actinomycetota</taxon>
        <taxon>Actinomycetes</taxon>
        <taxon>Actinomycetales</taxon>
        <taxon>Actinomycetaceae</taxon>
        <taxon>Arcanobacterium</taxon>
    </lineage>
</organism>
<comment type="caution">
    <text evidence="1">The sequence shown here is derived from an EMBL/GenBank/DDBJ whole genome shotgun (WGS) entry which is preliminary data.</text>
</comment>
<dbReference type="PANTHER" id="PTHR36456">
    <property type="entry name" value="UPF0232 PROTEIN SCO3875"/>
    <property type="match status" value="1"/>
</dbReference>
<dbReference type="PANTHER" id="PTHR36456:SF1">
    <property type="entry name" value="UPF0232 PROTEIN SCO3875"/>
    <property type="match status" value="1"/>
</dbReference>
<dbReference type="Pfam" id="PF05258">
    <property type="entry name" value="DciA"/>
    <property type="match status" value="1"/>
</dbReference>
<reference evidence="1 2" key="1">
    <citation type="submission" date="2023-07" db="EMBL/GenBank/DDBJ databases">
        <title>Sequencing the genomes of 1000 actinobacteria strains.</title>
        <authorList>
            <person name="Klenk H.-P."/>
        </authorList>
    </citation>
    <scope>NUCLEOTIDE SEQUENCE [LARGE SCALE GENOMIC DNA]</scope>
    <source>
        <strain evidence="1 2">DSM 15539</strain>
    </source>
</reference>
<dbReference type="EMBL" id="JAVDUJ010000001">
    <property type="protein sequence ID" value="MDR6939571.1"/>
    <property type="molecule type" value="Genomic_DNA"/>
</dbReference>
<evidence type="ECO:0000313" key="2">
    <source>
        <dbReference type="Proteomes" id="UP001266099"/>
    </source>
</evidence>
<proteinExistence type="predicted"/>
<gene>
    <name evidence="1" type="ORF">J2S36_001114</name>
</gene>
<sequence>MSFISNEEEIDQYSEQDFLQDKMQAEERNVVAAAKKAAAWQHGDALPLQLLARARLMAEMHGWVRRRKETKQIESKNEPIGDPVFIPLPGQEVGSGARPSVRDPKSLGLMLGHTLLERGWGAQLEVAKLHGQWTVIVGKNVAANAQIEEFDAAGVLTIRARTVSWQTQLRALAAQLDARLAQFLGEGVVKEIKILGPHQRSWKHGRLSVPGRGPRDTYD</sequence>
<keyword evidence="2" id="KW-1185">Reference proteome</keyword>
<name>A0ABU1T3Y1_9ACTO</name>
<accession>A0ABU1T3Y1</accession>
<dbReference type="InterPro" id="IPR007922">
    <property type="entry name" value="DciA-like"/>
</dbReference>
<dbReference type="RefSeq" id="WP_309956346.1">
    <property type="nucleotide sequence ID" value="NZ_JAVDUJ010000001.1"/>
</dbReference>
<dbReference type="Proteomes" id="UP001266099">
    <property type="component" value="Unassembled WGS sequence"/>
</dbReference>
<protein>
    <submittedName>
        <fullName evidence="1">Nucleic acid-binding Zn ribbon protein</fullName>
    </submittedName>
</protein>